<reference evidence="2" key="1">
    <citation type="journal article" date="2021" name="Syst. Appl. Microbiol.">
        <title>Roseomonas hellenica sp. nov., isolated from roots of wild-growing Alkanna tinctoria.</title>
        <authorList>
            <person name="Rat A."/>
            <person name="Naranjo H.D."/>
            <person name="Lebbe L."/>
            <person name="Cnockaert M."/>
            <person name="Krigas N."/>
            <person name="Grigoriadou K."/>
            <person name="Maloupa E."/>
            <person name="Willems A."/>
        </authorList>
    </citation>
    <scope>NUCLEOTIDE SEQUENCE [LARGE SCALE GENOMIC DNA]</scope>
    <source>
        <strain evidence="2">LMG 31523</strain>
    </source>
</reference>
<proteinExistence type="predicted"/>
<keyword evidence="2" id="KW-1185">Reference proteome</keyword>
<gene>
    <name evidence="1" type="ORF">GXW71_21445</name>
</gene>
<dbReference type="Pfam" id="PF09912">
    <property type="entry name" value="DUF2141"/>
    <property type="match status" value="1"/>
</dbReference>
<dbReference type="Proteomes" id="UP001196870">
    <property type="component" value="Unassembled WGS sequence"/>
</dbReference>
<dbReference type="InterPro" id="IPR018673">
    <property type="entry name" value="DUF2141"/>
</dbReference>
<name>A0ABS5F324_9PROT</name>
<comment type="caution">
    <text evidence="1">The sequence shown here is derived from an EMBL/GenBank/DDBJ whole genome shotgun (WGS) entry which is preliminary data.</text>
</comment>
<evidence type="ECO:0000313" key="2">
    <source>
        <dbReference type="Proteomes" id="UP001196870"/>
    </source>
</evidence>
<evidence type="ECO:0000313" key="1">
    <source>
        <dbReference type="EMBL" id="MBR0666940.1"/>
    </source>
</evidence>
<protein>
    <submittedName>
        <fullName evidence="1">DUF2141 domain-containing protein</fullName>
    </submittedName>
</protein>
<accession>A0ABS5F324</accession>
<organism evidence="1 2">
    <name type="scientific">Plastoroseomonas hellenica</name>
    <dbReference type="NCBI Taxonomy" id="2687306"/>
    <lineage>
        <taxon>Bacteria</taxon>
        <taxon>Pseudomonadati</taxon>
        <taxon>Pseudomonadota</taxon>
        <taxon>Alphaproteobacteria</taxon>
        <taxon>Acetobacterales</taxon>
        <taxon>Acetobacteraceae</taxon>
        <taxon>Plastoroseomonas</taxon>
    </lineage>
</organism>
<sequence length="146" mass="15314">MPTGAQPAATVEQRATLCSAADAPAGPRLAITITNARNAMGEVVVTLYGADPRAFLEQRIALAEVPIQGNAAQVCFALSTPGDYAVSVFHDENNDHILNRTLLGLPEEGFGFSNDAPVRLGPPSFRAARVAVPPSGGGIAIRLRYF</sequence>
<dbReference type="EMBL" id="JAAGBB010000028">
    <property type="protein sequence ID" value="MBR0666940.1"/>
    <property type="molecule type" value="Genomic_DNA"/>
</dbReference>